<accession>A0A843TIW5</accession>
<gene>
    <name evidence="1" type="ORF">Taro_001728</name>
</gene>
<proteinExistence type="predicted"/>
<organism evidence="1 2">
    <name type="scientific">Colocasia esculenta</name>
    <name type="common">Wild taro</name>
    <name type="synonym">Arum esculentum</name>
    <dbReference type="NCBI Taxonomy" id="4460"/>
    <lineage>
        <taxon>Eukaryota</taxon>
        <taxon>Viridiplantae</taxon>
        <taxon>Streptophyta</taxon>
        <taxon>Embryophyta</taxon>
        <taxon>Tracheophyta</taxon>
        <taxon>Spermatophyta</taxon>
        <taxon>Magnoliopsida</taxon>
        <taxon>Liliopsida</taxon>
        <taxon>Araceae</taxon>
        <taxon>Aroideae</taxon>
        <taxon>Colocasieae</taxon>
        <taxon>Colocasia</taxon>
    </lineage>
</organism>
<protein>
    <submittedName>
        <fullName evidence="1">Uncharacterized protein</fullName>
    </submittedName>
</protein>
<sequence>MCRSEVAVPVVRRYFSHGCSVSLVVTPGCSFLTSWRSRMLGACVVRLWSHVVAPVLRELLCLGGCMPRCCFRLVFDSAGSAGVVFGPTLVVDHGITSFRCFFMLLWMVRDWLSLLSLFREAHPPTLFRWPSFPAGSECELQVSVAGCAC</sequence>
<name>A0A843TIW5_COLES</name>
<evidence type="ECO:0000313" key="1">
    <source>
        <dbReference type="EMBL" id="MQL69433.1"/>
    </source>
</evidence>
<comment type="caution">
    <text evidence="1">The sequence shown here is derived from an EMBL/GenBank/DDBJ whole genome shotgun (WGS) entry which is preliminary data.</text>
</comment>
<reference evidence="1" key="1">
    <citation type="submission" date="2017-07" db="EMBL/GenBank/DDBJ databases">
        <title>Taro Niue Genome Assembly and Annotation.</title>
        <authorList>
            <person name="Atibalentja N."/>
            <person name="Keating K."/>
            <person name="Fields C.J."/>
        </authorList>
    </citation>
    <scope>NUCLEOTIDE SEQUENCE</scope>
    <source>
        <strain evidence="1">Niue_2</strain>
        <tissue evidence="1">Leaf</tissue>
    </source>
</reference>
<evidence type="ECO:0000313" key="2">
    <source>
        <dbReference type="Proteomes" id="UP000652761"/>
    </source>
</evidence>
<dbReference type="Proteomes" id="UP000652761">
    <property type="component" value="Unassembled WGS sequence"/>
</dbReference>
<keyword evidence="2" id="KW-1185">Reference proteome</keyword>
<dbReference type="EMBL" id="NMUH01000037">
    <property type="protein sequence ID" value="MQL69433.1"/>
    <property type="molecule type" value="Genomic_DNA"/>
</dbReference>
<dbReference type="AlphaFoldDB" id="A0A843TIW5"/>